<dbReference type="EMBL" id="JBBPDW010000020">
    <property type="protein sequence ID" value="KAK7543491.1"/>
    <property type="molecule type" value="Genomic_DNA"/>
</dbReference>
<feature type="region of interest" description="Disordered" evidence="1">
    <location>
        <begin position="229"/>
        <end position="258"/>
    </location>
</feature>
<evidence type="ECO:0000313" key="3">
    <source>
        <dbReference type="Proteomes" id="UP001365128"/>
    </source>
</evidence>
<protein>
    <submittedName>
        <fullName evidence="2">Uncharacterized protein</fullName>
    </submittedName>
</protein>
<evidence type="ECO:0000256" key="1">
    <source>
        <dbReference type="SAM" id="MobiDB-lite"/>
    </source>
</evidence>
<sequence>MQKCGVDMRDSLSNAPQVECIVNFGAMLIEWICGSTWAGSTGSFGNRQRRLLLLSAEMMFMFFPTRSSGSAGARRDRVRVVLPAIPSRPLGHRQDQLARLDTLKFRLSLAVPTAKGQPPHPLQLGPCSLCRPVDHSAKWLRANGRYPSCRLFVVQLVDVLPADHLLTTCPFGDVCWAAASNGVKTTQRQPCAVGQVNKRRRKLVPVSWAFLGGGFGKLGSRTAHHRAECRREPALRPSRGHTTVDPTGVQRRLARPTW</sequence>
<accession>A0ABR1M700</accession>
<keyword evidence="3" id="KW-1185">Reference proteome</keyword>
<proteinExistence type="predicted"/>
<reference evidence="2 3" key="1">
    <citation type="submission" date="2024-04" db="EMBL/GenBank/DDBJ databases">
        <title>Phyllosticta paracitricarpa is synonymous to the EU quarantine fungus P. citricarpa based on phylogenomic analyses.</title>
        <authorList>
            <consortium name="Lawrence Berkeley National Laboratory"/>
            <person name="Van Ingen-Buijs V.A."/>
            <person name="Van Westerhoven A.C."/>
            <person name="Haridas S."/>
            <person name="Skiadas P."/>
            <person name="Martin F."/>
            <person name="Groenewald J.Z."/>
            <person name="Crous P.W."/>
            <person name="Seidl M.F."/>
        </authorList>
    </citation>
    <scope>NUCLEOTIDE SEQUENCE [LARGE SCALE GENOMIC DNA]</scope>
    <source>
        <strain evidence="2 3">CBS 122670</strain>
    </source>
</reference>
<dbReference type="Proteomes" id="UP001365128">
    <property type="component" value="Unassembled WGS sequence"/>
</dbReference>
<gene>
    <name evidence="2" type="ORF">IWX46DRAFT_659993</name>
</gene>
<name>A0ABR1M700_9PEZI</name>
<comment type="caution">
    <text evidence="2">The sequence shown here is derived from an EMBL/GenBank/DDBJ whole genome shotgun (WGS) entry which is preliminary data.</text>
</comment>
<organism evidence="2 3">
    <name type="scientific">Phyllosticta citricarpa</name>
    <dbReference type="NCBI Taxonomy" id="55181"/>
    <lineage>
        <taxon>Eukaryota</taxon>
        <taxon>Fungi</taxon>
        <taxon>Dikarya</taxon>
        <taxon>Ascomycota</taxon>
        <taxon>Pezizomycotina</taxon>
        <taxon>Dothideomycetes</taxon>
        <taxon>Dothideomycetes incertae sedis</taxon>
        <taxon>Botryosphaeriales</taxon>
        <taxon>Phyllostictaceae</taxon>
        <taxon>Phyllosticta</taxon>
    </lineage>
</organism>
<evidence type="ECO:0000313" key="2">
    <source>
        <dbReference type="EMBL" id="KAK7543491.1"/>
    </source>
</evidence>